<dbReference type="OrthoDB" id="3267263at2"/>
<dbReference type="EMBL" id="VJZA01000005">
    <property type="protein sequence ID" value="TVT24790.1"/>
    <property type="molecule type" value="Genomic_DNA"/>
</dbReference>
<evidence type="ECO:0000313" key="3">
    <source>
        <dbReference type="Proteomes" id="UP000318578"/>
    </source>
</evidence>
<comment type="caution">
    <text evidence="2">The sequence shown here is derived from an EMBL/GenBank/DDBJ whole genome shotgun (WGS) entry which is preliminary data.</text>
</comment>
<keyword evidence="1" id="KW-1133">Transmembrane helix</keyword>
<evidence type="ECO:0000313" key="2">
    <source>
        <dbReference type="EMBL" id="TVT24790.1"/>
    </source>
</evidence>
<keyword evidence="1" id="KW-0472">Membrane</keyword>
<keyword evidence="3" id="KW-1185">Reference proteome</keyword>
<reference evidence="2 3" key="1">
    <citation type="submission" date="2019-07" db="EMBL/GenBank/DDBJ databases">
        <title>New species of Amycolatopsis and Streptomyces.</title>
        <authorList>
            <person name="Duangmal K."/>
            <person name="Teo W.F.A."/>
            <person name="Lipun K."/>
        </authorList>
    </citation>
    <scope>NUCLEOTIDE SEQUENCE [LARGE SCALE GENOMIC DNA]</scope>
    <source>
        <strain evidence="2 3">JCM 30562</strain>
    </source>
</reference>
<dbReference type="Proteomes" id="UP000318578">
    <property type="component" value="Unassembled WGS sequence"/>
</dbReference>
<gene>
    <name evidence="2" type="ORF">FNH06_05295</name>
</gene>
<evidence type="ECO:0008006" key="4">
    <source>
        <dbReference type="Google" id="ProtNLM"/>
    </source>
</evidence>
<name>A0A558AKJ8_9PSEU</name>
<feature type="transmembrane region" description="Helical" evidence="1">
    <location>
        <begin position="80"/>
        <end position="98"/>
    </location>
</feature>
<proteinExistence type="predicted"/>
<evidence type="ECO:0000256" key="1">
    <source>
        <dbReference type="SAM" id="Phobius"/>
    </source>
</evidence>
<sequence>MKLPIEASHLPVRIVTGAFILNSGLDKRVADQQTAARLHGFAAGTYPVAGKIAPEKFVRLLSAGEITLGAALLLPVVPSLAAGAGLAAFSAGLLGLYFRTPGMRRPGSVRPTEQGVALAKDVWMLGAGLGLVVDALTRKGR</sequence>
<keyword evidence="1" id="KW-0812">Transmembrane</keyword>
<dbReference type="RefSeq" id="WP_144634438.1">
    <property type="nucleotide sequence ID" value="NZ_BNAX01000004.1"/>
</dbReference>
<accession>A0A558AKJ8</accession>
<dbReference type="AlphaFoldDB" id="A0A558AKJ8"/>
<protein>
    <recommendedName>
        <fullName evidence="4">DoxX family membrane protein</fullName>
    </recommendedName>
</protein>
<organism evidence="2 3">
    <name type="scientific">Amycolatopsis acidiphila</name>
    <dbReference type="NCBI Taxonomy" id="715473"/>
    <lineage>
        <taxon>Bacteria</taxon>
        <taxon>Bacillati</taxon>
        <taxon>Actinomycetota</taxon>
        <taxon>Actinomycetes</taxon>
        <taxon>Pseudonocardiales</taxon>
        <taxon>Pseudonocardiaceae</taxon>
        <taxon>Amycolatopsis</taxon>
    </lineage>
</organism>